<evidence type="ECO:0000313" key="2">
    <source>
        <dbReference type="EMBL" id="SET70843.1"/>
    </source>
</evidence>
<dbReference type="InterPro" id="IPR047124">
    <property type="entry name" value="HI_0220.2"/>
</dbReference>
<dbReference type="SMART" id="SM00986">
    <property type="entry name" value="UDG"/>
    <property type="match status" value="1"/>
</dbReference>
<sequence length="192" mass="22595">MDDFNKLKYNISKCNSCKDDFGYEPHPIFWGNKNAKIMQISQAPSLSVHNTLKPFNDLSGKKLRQWYGIDDDIFYNQDNFYITSLAHCYPGKSKSGGDRLPPKCCSDRWLKQEIEIVENKIYIVVGSYAAKKLFPKKNFKDLIFNDQFLYGKRAFVLPHPSPLNMRWFKNNPNFEQERILEIREVIHSLLFE</sequence>
<dbReference type="SUPFAM" id="SSF52141">
    <property type="entry name" value="Uracil-DNA glycosylase-like"/>
    <property type="match status" value="1"/>
</dbReference>
<dbReference type="GeneID" id="78289034"/>
<dbReference type="PANTHER" id="PTHR42160">
    <property type="entry name" value="URACIL-DNA GLYCOSYLASE SUPERFAMILY PROTEIN"/>
    <property type="match status" value="1"/>
</dbReference>
<dbReference type="Pfam" id="PF03167">
    <property type="entry name" value="UDG"/>
    <property type="match status" value="1"/>
</dbReference>
<keyword evidence="3" id="KW-1185">Reference proteome</keyword>
<feature type="domain" description="Uracil-DNA glycosylase-like" evidence="1">
    <location>
        <begin position="28"/>
        <end position="183"/>
    </location>
</feature>
<dbReference type="AlphaFoldDB" id="A0A1I0GI64"/>
<dbReference type="EMBL" id="FOIN01000031">
    <property type="protein sequence ID" value="SET70843.1"/>
    <property type="molecule type" value="Genomic_DNA"/>
</dbReference>
<gene>
    <name evidence="2" type="ORF">SAMN04489758_1311</name>
</gene>
<dbReference type="PANTHER" id="PTHR42160:SF1">
    <property type="entry name" value="URACIL-DNA GLYCOSYLASE SUPERFAMILY PROTEIN"/>
    <property type="match status" value="1"/>
</dbReference>
<dbReference type="SMART" id="SM00987">
    <property type="entry name" value="UreE_C"/>
    <property type="match status" value="1"/>
</dbReference>
<dbReference type="RefSeq" id="WP_092355345.1">
    <property type="nucleotide sequence ID" value="NZ_FOIN01000031.1"/>
</dbReference>
<dbReference type="InterPro" id="IPR005122">
    <property type="entry name" value="Uracil-DNA_glycosylase-like"/>
</dbReference>
<evidence type="ECO:0000313" key="3">
    <source>
        <dbReference type="Proteomes" id="UP000198558"/>
    </source>
</evidence>
<proteinExistence type="predicted"/>
<dbReference type="OrthoDB" id="9789139at2"/>
<dbReference type="Gene3D" id="3.40.470.10">
    <property type="entry name" value="Uracil-DNA glycosylase-like domain"/>
    <property type="match status" value="1"/>
</dbReference>
<protein>
    <submittedName>
        <fullName evidence="2">Uracil-DNA glycosylase, family 4</fullName>
    </submittedName>
</protein>
<accession>A0A1I0GI64</accession>
<organism evidence="2 3">
    <name type="scientific">Thomasclavelia cocleata</name>
    <dbReference type="NCBI Taxonomy" id="69824"/>
    <lineage>
        <taxon>Bacteria</taxon>
        <taxon>Bacillati</taxon>
        <taxon>Bacillota</taxon>
        <taxon>Erysipelotrichia</taxon>
        <taxon>Erysipelotrichales</taxon>
        <taxon>Coprobacillaceae</taxon>
        <taxon>Thomasclavelia</taxon>
    </lineage>
</organism>
<dbReference type="CDD" id="cd10033">
    <property type="entry name" value="UDG_like"/>
    <property type="match status" value="1"/>
</dbReference>
<dbReference type="Proteomes" id="UP000198558">
    <property type="component" value="Unassembled WGS sequence"/>
</dbReference>
<dbReference type="InterPro" id="IPR036895">
    <property type="entry name" value="Uracil-DNA_glycosylase-like_sf"/>
</dbReference>
<reference evidence="3" key="1">
    <citation type="submission" date="2016-10" db="EMBL/GenBank/DDBJ databases">
        <authorList>
            <person name="Varghese N."/>
            <person name="Submissions S."/>
        </authorList>
    </citation>
    <scope>NUCLEOTIDE SEQUENCE [LARGE SCALE GENOMIC DNA]</scope>
    <source>
        <strain evidence="3">DSM 1551</strain>
    </source>
</reference>
<name>A0A1I0GI64_9FIRM</name>
<evidence type="ECO:0000259" key="1">
    <source>
        <dbReference type="SMART" id="SM00986"/>
    </source>
</evidence>